<keyword evidence="3" id="KW-1185">Reference proteome</keyword>
<protein>
    <submittedName>
        <fullName evidence="2">Uncharacterized protein</fullName>
    </submittedName>
</protein>
<evidence type="ECO:0000313" key="2">
    <source>
        <dbReference type="EMBL" id="OLQ02856.1"/>
    </source>
</evidence>
<name>A0A1Q9E608_SYMMI</name>
<accession>A0A1Q9E608</accession>
<gene>
    <name evidence="2" type="ORF">AK812_SmicGene14262</name>
</gene>
<evidence type="ECO:0000256" key="1">
    <source>
        <dbReference type="SAM" id="MobiDB-lite"/>
    </source>
</evidence>
<dbReference type="Pfam" id="PF13540">
    <property type="entry name" value="RCC1_2"/>
    <property type="match status" value="1"/>
</dbReference>
<feature type="region of interest" description="Disordered" evidence="1">
    <location>
        <begin position="75"/>
        <end position="95"/>
    </location>
</feature>
<dbReference type="SUPFAM" id="SSF50985">
    <property type="entry name" value="RCC1/BLIP-II"/>
    <property type="match status" value="1"/>
</dbReference>
<sequence>MHANATVKFPRHCAPILRVECGRSHTVAVGAEGQVVSWGDDSKIQLGLGDTRSNVGEERPFTGSRGFINQRQTGESMATASAFRGGPEFTGSARV</sequence>
<evidence type="ECO:0000313" key="3">
    <source>
        <dbReference type="Proteomes" id="UP000186817"/>
    </source>
</evidence>
<organism evidence="2 3">
    <name type="scientific">Symbiodinium microadriaticum</name>
    <name type="common">Dinoflagellate</name>
    <name type="synonym">Zooxanthella microadriatica</name>
    <dbReference type="NCBI Taxonomy" id="2951"/>
    <lineage>
        <taxon>Eukaryota</taxon>
        <taxon>Sar</taxon>
        <taxon>Alveolata</taxon>
        <taxon>Dinophyceae</taxon>
        <taxon>Suessiales</taxon>
        <taxon>Symbiodiniaceae</taxon>
        <taxon>Symbiodinium</taxon>
    </lineage>
</organism>
<dbReference type="EMBL" id="LSRX01000252">
    <property type="protein sequence ID" value="OLQ02856.1"/>
    <property type="molecule type" value="Genomic_DNA"/>
</dbReference>
<dbReference type="AlphaFoldDB" id="A0A1Q9E608"/>
<proteinExistence type="predicted"/>
<dbReference type="Gene3D" id="2.130.10.30">
    <property type="entry name" value="Regulator of chromosome condensation 1/beta-lactamase-inhibitor protein II"/>
    <property type="match status" value="1"/>
</dbReference>
<dbReference type="OrthoDB" id="8068875at2759"/>
<dbReference type="Proteomes" id="UP000186817">
    <property type="component" value="Unassembled WGS sequence"/>
</dbReference>
<comment type="caution">
    <text evidence="2">The sequence shown here is derived from an EMBL/GenBank/DDBJ whole genome shotgun (WGS) entry which is preliminary data.</text>
</comment>
<reference evidence="2 3" key="1">
    <citation type="submission" date="2016-02" db="EMBL/GenBank/DDBJ databases">
        <title>Genome analysis of coral dinoflagellate symbionts highlights evolutionary adaptations to a symbiotic lifestyle.</title>
        <authorList>
            <person name="Aranda M."/>
            <person name="Li Y."/>
            <person name="Liew Y.J."/>
            <person name="Baumgarten S."/>
            <person name="Simakov O."/>
            <person name="Wilson M."/>
            <person name="Piel J."/>
            <person name="Ashoor H."/>
            <person name="Bougouffa S."/>
            <person name="Bajic V.B."/>
            <person name="Ryu T."/>
            <person name="Ravasi T."/>
            <person name="Bayer T."/>
            <person name="Micklem G."/>
            <person name="Kim H."/>
            <person name="Bhak J."/>
            <person name="Lajeunesse T.C."/>
            <person name="Voolstra C.R."/>
        </authorList>
    </citation>
    <scope>NUCLEOTIDE SEQUENCE [LARGE SCALE GENOMIC DNA]</scope>
    <source>
        <strain evidence="2 3">CCMP2467</strain>
    </source>
</reference>
<dbReference type="InterPro" id="IPR009091">
    <property type="entry name" value="RCC1/BLIP-II"/>
</dbReference>